<dbReference type="InterPro" id="IPR036388">
    <property type="entry name" value="WH-like_DNA-bd_sf"/>
</dbReference>
<dbReference type="STRING" id="34004.SAMN04488021_10721"/>
<dbReference type="RefSeq" id="WP_074966636.1">
    <property type="nucleotide sequence ID" value="NZ_CBCRYP010000043.1"/>
</dbReference>
<dbReference type="InterPro" id="IPR039425">
    <property type="entry name" value="RNA_pol_sigma-70-like"/>
</dbReference>
<dbReference type="InterPro" id="IPR013249">
    <property type="entry name" value="RNA_pol_sigma70_r4_t2"/>
</dbReference>
<dbReference type="SUPFAM" id="SSF88659">
    <property type="entry name" value="Sigma3 and sigma4 domains of RNA polymerase sigma factors"/>
    <property type="match status" value="1"/>
</dbReference>
<dbReference type="OrthoDB" id="9794372at2"/>
<dbReference type="PANTHER" id="PTHR43133">
    <property type="entry name" value="RNA POLYMERASE ECF-TYPE SIGMA FACTO"/>
    <property type="match status" value="1"/>
</dbReference>
<dbReference type="GO" id="GO:0006352">
    <property type="term" value="P:DNA-templated transcription initiation"/>
    <property type="evidence" value="ECO:0007669"/>
    <property type="project" value="InterPro"/>
</dbReference>
<sequence length="165" mass="18286">MTTHSTLVSALYRTEHRRQRGHARRLVGNAATAEDVVQQAFANILGRAAQVPLEPSAAYLARAVRNLALNHLRDARRRAAVEVEGADLEALADLSPSPEMVALYRAELRRLLQAIAALPERRRQAFVLSRIEGLSHDQTAARMGVSRNTVITHIVLAMAELDRRL</sequence>
<keyword evidence="3" id="KW-0731">Sigma factor</keyword>
<evidence type="ECO:0000256" key="3">
    <source>
        <dbReference type="ARBA" id="ARBA00023082"/>
    </source>
</evidence>
<dbReference type="Gene3D" id="1.10.1740.10">
    <property type="match status" value="1"/>
</dbReference>
<evidence type="ECO:0000256" key="2">
    <source>
        <dbReference type="ARBA" id="ARBA00023015"/>
    </source>
</evidence>
<dbReference type="NCBIfam" id="TIGR02937">
    <property type="entry name" value="sigma70-ECF"/>
    <property type="match status" value="1"/>
</dbReference>
<comment type="similarity">
    <text evidence="1">Belongs to the sigma-70 factor family. ECF subfamily.</text>
</comment>
<dbReference type="Proteomes" id="UP000183635">
    <property type="component" value="Unassembled WGS sequence"/>
</dbReference>
<dbReference type="GO" id="GO:0016987">
    <property type="term" value="F:sigma factor activity"/>
    <property type="evidence" value="ECO:0007669"/>
    <property type="project" value="UniProtKB-KW"/>
</dbReference>
<dbReference type="Pfam" id="PF04542">
    <property type="entry name" value="Sigma70_r2"/>
    <property type="match status" value="1"/>
</dbReference>
<evidence type="ECO:0000256" key="4">
    <source>
        <dbReference type="ARBA" id="ARBA00023163"/>
    </source>
</evidence>
<evidence type="ECO:0000259" key="5">
    <source>
        <dbReference type="Pfam" id="PF04542"/>
    </source>
</evidence>
<keyword evidence="4" id="KW-0804">Transcription</keyword>
<feature type="domain" description="RNA polymerase sigma-70 region 2" evidence="5">
    <location>
        <begin position="11"/>
        <end position="78"/>
    </location>
</feature>
<reference evidence="7 8" key="1">
    <citation type="submission" date="2016-10" db="EMBL/GenBank/DDBJ databases">
        <authorList>
            <person name="de Groot N.N."/>
        </authorList>
    </citation>
    <scope>NUCLEOTIDE SEQUENCE [LARGE SCALE GENOMIC DNA]</scope>
    <source>
        <strain evidence="7 8">DSM 8537</strain>
    </source>
</reference>
<dbReference type="InterPro" id="IPR013324">
    <property type="entry name" value="RNA_pol_sigma_r3/r4-like"/>
</dbReference>
<keyword evidence="8" id="KW-1185">Reference proteome</keyword>
<gene>
    <name evidence="7" type="ORF">SAMN04488021_10721</name>
</gene>
<name>A0A1I2Z3L9_9RHOB</name>
<dbReference type="Pfam" id="PF08281">
    <property type="entry name" value="Sigma70_r4_2"/>
    <property type="match status" value="1"/>
</dbReference>
<evidence type="ECO:0000256" key="1">
    <source>
        <dbReference type="ARBA" id="ARBA00010641"/>
    </source>
</evidence>
<dbReference type="GO" id="GO:0003677">
    <property type="term" value="F:DNA binding"/>
    <property type="evidence" value="ECO:0007669"/>
    <property type="project" value="InterPro"/>
</dbReference>
<dbReference type="PANTHER" id="PTHR43133:SF63">
    <property type="entry name" value="RNA POLYMERASE SIGMA FACTOR FECI-RELATED"/>
    <property type="match status" value="1"/>
</dbReference>
<dbReference type="InterPro" id="IPR014284">
    <property type="entry name" value="RNA_pol_sigma-70_dom"/>
</dbReference>
<dbReference type="Gene3D" id="1.10.10.10">
    <property type="entry name" value="Winged helix-like DNA-binding domain superfamily/Winged helix DNA-binding domain"/>
    <property type="match status" value="1"/>
</dbReference>
<dbReference type="SUPFAM" id="SSF88946">
    <property type="entry name" value="Sigma2 domain of RNA polymerase sigma factors"/>
    <property type="match status" value="1"/>
</dbReference>
<organism evidence="7 8">
    <name type="scientific">Paracoccus aminovorans</name>
    <dbReference type="NCBI Taxonomy" id="34004"/>
    <lineage>
        <taxon>Bacteria</taxon>
        <taxon>Pseudomonadati</taxon>
        <taxon>Pseudomonadota</taxon>
        <taxon>Alphaproteobacteria</taxon>
        <taxon>Rhodobacterales</taxon>
        <taxon>Paracoccaceae</taxon>
        <taxon>Paracoccus</taxon>
    </lineage>
</organism>
<accession>A0A1I2Z3L9</accession>
<feature type="domain" description="RNA polymerase sigma factor 70 region 4 type 2" evidence="6">
    <location>
        <begin position="109"/>
        <end position="161"/>
    </location>
</feature>
<dbReference type="AlphaFoldDB" id="A0A1I2Z3L9"/>
<proteinExistence type="inferred from homology"/>
<dbReference type="CDD" id="cd06171">
    <property type="entry name" value="Sigma70_r4"/>
    <property type="match status" value="1"/>
</dbReference>
<dbReference type="InterPro" id="IPR007627">
    <property type="entry name" value="RNA_pol_sigma70_r2"/>
</dbReference>
<evidence type="ECO:0000313" key="8">
    <source>
        <dbReference type="Proteomes" id="UP000183635"/>
    </source>
</evidence>
<evidence type="ECO:0000259" key="6">
    <source>
        <dbReference type="Pfam" id="PF08281"/>
    </source>
</evidence>
<dbReference type="EMBL" id="FOPU01000007">
    <property type="protein sequence ID" value="SFH32508.1"/>
    <property type="molecule type" value="Genomic_DNA"/>
</dbReference>
<keyword evidence="2" id="KW-0805">Transcription regulation</keyword>
<evidence type="ECO:0000313" key="7">
    <source>
        <dbReference type="EMBL" id="SFH32508.1"/>
    </source>
</evidence>
<protein>
    <submittedName>
        <fullName evidence="7">RNA polymerase sigma-70 factor, ECF subfamily</fullName>
    </submittedName>
</protein>
<dbReference type="InterPro" id="IPR013325">
    <property type="entry name" value="RNA_pol_sigma_r2"/>
</dbReference>